<evidence type="ECO:0000313" key="9">
    <source>
        <dbReference type="Proteomes" id="UP000803884"/>
    </source>
</evidence>
<sequence>MSSHVDLLICGAGPAGLMLALWASQYDIRTRIVDNKSSRIETGHADALHSRTLEILDSFGLANSFLSKSCRVNELCAWNPDQKNPSNIRRTQRAKAQREDLSRFPQSTLNQGDTEQILLDYLGFKNRLRVERDTLLEHISIDKNACDEDDAFPVQAVLRKPSEPKTTTGSKTDSSDTDRETIHARYAVGCDGGHSTVRQHLEMKLEGEKTNKHFGVMDIVPLTDFPDIRNSCVIHSDKGSVMTVPRENRLVRLYVQLDETSDDEPFDGGKLTLEEMAEHTREMFEPYRMDFAVCNWHSVYTVGQRIAHGFSHLDRVFLAGDAVHTHSPSMGQGMNVSMQDAYNLGWKLGSVLSGTTDRRILSTYNSERRPVAIELIDLDKKMCKFYSEGPSSASKEYEGFRNEFSKFLSGVSVTYKPSTLMTESTADYSATSEDFASRASLSSVQSLAKGITLGQRMPSHKIVCQSESRVVHLSEMLPSNGKWRILVLAADLTSPRRLRVVQNLGTALEKLLEKYPSREDNKHSIIEVLLLHSGSRASIEILDLCQVYHPWDDVLGWDYWKIFSDDAYEFEPCDSAYEKYGVGKTEGCLVVLRPDQHVSYVGPLDDLEPVRSFFGYFLNGGTS</sequence>
<dbReference type="SUPFAM" id="SSF54373">
    <property type="entry name" value="FAD-linked reductases, C-terminal domain"/>
    <property type="match status" value="1"/>
</dbReference>
<feature type="domain" description="FAD-binding" evidence="6">
    <location>
        <begin position="5"/>
        <end position="377"/>
    </location>
</feature>
<gene>
    <name evidence="8" type="ORF">WHR41_08313</name>
</gene>
<keyword evidence="4" id="KW-0560">Oxidoreductase</keyword>
<dbReference type="Pfam" id="PF01494">
    <property type="entry name" value="FAD_binding_3"/>
    <property type="match status" value="1"/>
</dbReference>
<dbReference type="AlphaFoldDB" id="A0AB34KG45"/>
<dbReference type="InterPro" id="IPR050641">
    <property type="entry name" value="RIFMO-like"/>
</dbReference>
<evidence type="ECO:0008006" key="10">
    <source>
        <dbReference type="Google" id="ProtNLM"/>
    </source>
</evidence>
<organism evidence="8 9">
    <name type="scientific">Cladosporium halotolerans</name>
    <dbReference type="NCBI Taxonomy" id="1052096"/>
    <lineage>
        <taxon>Eukaryota</taxon>
        <taxon>Fungi</taxon>
        <taxon>Dikarya</taxon>
        <taxon>Ascomycota</taxon>
        <taxon>Pezizomycotina</taxon>
        <taxon>Dothideomycetes</taxon>
        <taxon>Dothideomycetidae</taxon>
        <taxon>Cladosporiales</taxon>
        <taxon>Cladosporiaceae</taxon>
        <taxon>Cladosporium</taxon>
    </lineage>
</organism>
<dbReference type="Gene3D" id="3.50.50.60">
    <property type="entry name" value="FAD/NAD(P)-binding domain"/>
    <property type="match status" value="1"/>
</dbReference>
<proteinExistence type="inferred from homology"/>
<dbReference type="SUPFAM" id="SSF52833">
    <property type="entry name" value="Thioredoxin-like"/>
    <property type="match status" value="1"/>
</dbReference>
<dbReference type="Gene3D" id="3.30.9.10">
    <property type="entry name" value="D-Amino Acid Oxidase, subunit A, domain 2"/>
    <property type="match status" value="1"/>
</dbReference>
<comment type="similarity">
    <text evidence="1">Belongs to the PheA/TfdB FAD monooxygenase family.</text>
</comment>
<dbReference type="InterPro" id="IPR038220">
    <property type="entry name" value="PHOX_C_sf"/>
</dbReference>
<evidence type="ECO:0000256" key="1">
    <source>
        <dbReference type="ARBA" id="ARBA00007801"/>
    </source>
</evidence>
<dbReference type="Gene3D" id="3.40.30.20">
    <property type="match status" value="1"/>
</dbReference>
<evidence type="ECO:0000256" key="3">
    <source>
        <dbReference type="ARBA" id="ARBA00022827"/>
    </source>
</evidence>
<dbReference type="PRINTS" id="PR00420">
    <property type="entry name" value="RNGMNOXGNASE"/>
</dbReference>
<keyword evidence="3" id="KW-0274">FAD</keyword>
<name>A0AB34KG45_9PEZI</name>
<dbReference type="GeneID" id="96009755"/>
<dbReference type="GO" id="GO:0071949">
    <property type="term" value="F:FAD binding"/>
    <property type="evidence" value="ECO:0007669"/>
    <property type="project" value="InterPro"/>
</dbReference>
<dbReference type="PANTHER" id="PTHR43004:SF20">
    <property type="entry name" value="2-MONOOXYGENASE, PUTATIVE (AFU_ORTHOLOGUE AFUA_1G13660)-RELATED"/>
    <property type="match status" value="1"/>
</dbReference>
<feature type="region of interest" description="Disordered" evidence="5">
    <location>
        <begin position="82"/>
        <end position="102"/>
    </location>
</feature>
<dbReference type="RefSeq" id="XP_069226233.1">
    <property type="nucleotide sequence ID" value="XM_069376917.1"/>
</dbReference>
<dbReference type="EMBL" id="JAAQHG020000039">
    <property type="protein sequence ID" value="KAL1583126.1"/>
    <property type="molecule type" value="Genomic_DNA"/>
</dbReference>
<evidence type="ECO:0000256" key="2">
    <source>
        <dbReference type="ARBA" id="ARBA00022630"/>
    </source>
</evidence>
<dbReference type="InterPro" id="IPR012941">
    <property type="entry name" value="Phe_hydrox_C_dim_dom"/>
</dbReference>
<evidence type="ECO:0000259" key="7">
    <source>
        <dbReference type="Pfam" id="PF07976"/>
    </source>
</evidence>
<protein>
    <recommendedName>
        <fullName evidence="10">Phenol 2-monooxygenase</fullName>
    </recommendedName>
</protein>
<dbReference type="CDD" id="cd02979">
    <property type="entry name" value="PHOX_C"/>
    <property type="match status" value="1"/>
</dbReference>
<dbReference type="GO" id="GO:0016709">
    <property type="term" value="F:oxidoreductase activity, acting on paired donors, with incorporation or reduction of molecular oxygen, NAD(P)H as one donor, and incorporation of one atom of oxygen"/>
    <property type="evidence" value="ECO:0007669"/>
    <property type="project" value="UniProtKB-ARBA"/>
</dbReference>
<keyword evidence="9" id="KW-1185">Reference proteome</keyword>
<dbReference type="Proteomes" id="UP000803884">
    <property type="component" value="Unassembled WGS sequence"/>
</dbReference>
<evidence type="ECO:0000256" key="4">
    <source>
        <dbReference type="ARBA" id="ARBA00023002"/>
    </source>
</evidence>
<feature type="domain" description="Phenol hydroxylase-like C-terminal dimerisation" evidence="7">
    <location>
        <begin position="413"/>
        <end position="618"/>
    </location>
</feature>
<feature type="region of interest" description="Disordered" evidence="5">
    <location>
        <begin position="159"/>
        <end position="178"/>
    </location>
</feature>
<accession>A0AB34KG45</accession>
<dbReference type="InterPro" id="IPR036249">
    <property type="entry name" value="Thioredoxin-like_sf"/>
</dbReference>
<comment type="caution">
    <text evidence="8">The sequence shown here is derived from an EMBL/GenBank/DDBJ whole genome shotgun (WGS) entry which is preliminary data.</text>
</comment>
<reference evidence="8 9" key="1">
    <citation type="journal article" date="2020" name="Microbiol. Resour. Announc.">
        <title>Draft Genome Sequence of a Cladosporium Species Isolated from the Mesophotic Ascidian Didemnum maculosum.</title>
        <authorList>
            <person name="Gioti A."/>
            <person name="Siaperas R."/>
            <person name="Nikolaivits E."/>
            <person name="Le Goff G."/>
            <person name="Ouazzani J."/>
            <person name="Kotoulas G."/>
            <person name="Topakas E."/>
        </authorList>
    </citation>
    <scope>NUCLEOTIDE SEQUENCE [LARGE SCALE GENOMIC DNA]</scope>
    <source>
        <strain evidence="8 9">TM138-S3</strain>
    </source>
</reference>
<dbReference type="Pfam" id="PF07976">
    <property type="entry name" value="Phe_hydrox_dim"/>
    <property type="match status" value="1"/>
</dbReference>
<dbReference type="InterPro" id="IPR036188">
    <property type="entry name" value="FAD/NAD-bd_sf"/>
</dbReference>
<dbReference type="InterPro" id="IPR002938">
    <property type="entry name" value="FAD-bd"/>
</dbReference>
<evidence type="ECO:0000259" key="6">
    <source>
        <dbReference type="Pfam" id="PF01494"/>
    </source>
</evidence>
<evidence type="ECO:0000256" key="5">
    <source>
        <dbReference type="SAM" id="MobiDB-lite"/>
    </source>
</evidence>
<keyword evidence="2" id="KW-0285">Flavoprotein</keyword>
<dbReference type="PANTHER" id="PTHR43004">
    <property type="entry name" value="TRK SYSTEM POTASSIUM UPTAKE PROTEIN"/>
    <property type="match status" value="1"/>
</dbReference>
<evidence type="ECO:0000313" key="8">
    <source>
        <dbReference type="EMBL" id="KAL1583126.1"/>
    </source>
</evidence>
<dbReference type="SUPFAM" id="SSF51905">
    <property type="entry name" value="FAD/NAD(P)-binding domain"/>
    <property type="match status" value="1"/>
</dbReference>